<keyword evidence="1" id="KW-0472">Membrane</keyword>
<name>A0A162PN78_PHYB8</name>
<dbReference type="Proteomes" id="UP000077315">
    <property type="component" value="Unassembled WGS sequence"/>
</dbReference>
<evidence type="ECO:0000256" key="1">
    <source>
        <dbReference type="SAM" id="Phobius"/>
    </source>
</evidence>
<keyword evidence="1" id="KW-1133">Transmembrane helix</keyword>
<protein>
    <submittedName>
        <fullName evidence="2">Uncharacterized protein</fullName>
    </submittedName>
</protein>
<sequence>MYSVLVLFNISIRQYQEVFVNNTQFTPSVLLTRCVFFWFRSDHEYPAKNYKHTSCYICPFYTHFTISPYRWIDPSIITVIRLYLSIYLPSELAGNYIFIYYFSDKVAPHQRNTCQCAIPFFSYKNRYNSLFPVIPPLPPGFLLVVLGFRHASISLRSQRGSSRQVHVSVSSVQCLVPFCFRAQCPVSRFQPRFAFEHQYFLSPLRLSVRRLVYRACLNMSFWFFIGSIALFGWSAY</sequence>
<feature type="transmembrane region" description="Helical" evidence="1">
    <location>
        <begin position="129"/>
        <end position="148"/>
    </location>
</feature>
<dbReference type="InParanoid" id="A0A162PN78"/>
<accession>A0A162PN78</accession>
<keyword evidence="1" id="KW-0812">Transmembrane</keyword>
<organism evidence="2 3">
    <name type="scientific">Phycomyces blakesleeanus (strain ATCC 8743b / DSM 1359 / FGSC 10004 / NBRC 33097 / NRRL 1555)</name>
    <dbReference type="NCBI Taxonomy" id="763407"/>
    <lineage>
        <taxon>Eukaryota</taxon>
        <taxon>Fungi</taxon>
        <taxon>Fungi incertae sedis</taxon>
        <taxon>Mucoromycota</taxon>
        <taxon>Mucoromycotina</taxon>
        <taxon>Mucoromycetes</taxon>
        <taxon>Mucorales</taxon>
        <taxon>Phycomycetaceae</taxon>
        <taxon>Phycomyces</taxon>
    </lineage>
</organism>
<dbReference type="EMBL" id="KV440979">
    <property type="protein sequence ID" value="OAD74447.1"/>
    <property type="molecule type" value="Genomic_DNA"/>
</dbReference>
<feature type="transmembrane region" description="Helical" evidence="1">
    <location>
        <begin position="211"/>
        <end position="233"/>
    </location>
</feature>
<proteinExistence type="predicted"/>
<dbReference type="RefSeq" id="XP_018292487.1">
    <property type="nucleotide sequence ID" value="XM_018441825.1"/>
</dbReference>
<evidence type="ECO:0000313" key="2">
    <source>
        <dbReference type="EMBL" id="OAD74447.1"/>
    </source>
</evidence>
<reference evidence="3" key="1">
    <citation type="submission" date="2015-06" db="EMBL/GenBank/DDBJ databases">
        <title>Expansion of signal transduction pathways in fungi by whole-genome duplication.</title>
        <authorList>
            <consortium name="DOE Joint Genome Institute"/>
            <person name="Corrochano L.M."/>
            <person name="Kuo A."/>
            <person name="Marcet-Houben M."/>
            <person name="Polaino S."/>
            <person name="Salamov A."/>
            <person name="Villalobos J.M."/>
            <person name="Alvarez M.I."/>
            <person name="Avalos J."/>
            <person name="Benito E.P."/>
            <person name="Benoit I."/>
            <person name="Burger G."/>
            <person name="Camino L.P."/>
            <person name="Canovas D."/>
            <person name="Cerda-Olmedo E."/>
            <person name="Cheng J.-F."/>
            <person name="Dominguez A."/>
            <person name="Elias M."/>
            <person name="Eslava A.P."/>
            <person name="Glaser F."/>
            <person name="Grimwood J."/>
            <person name="Gutierrez G."/>
            <person name="Heitman J."/>
            <person name="Henrissat B."/>
            <person name="Iturriaga E.A."/>
            <person name="Lang B.F."/>
            <person name="Lavin J.L."/>
            <person name="Lee S."/>
            <person name="Li W."/>
            <person name="Lindquist E."/>
            <person name="Lopez-Garcia S."/>
            <person name="Luque E.M."/>
            <person name="Marcos A.T."/>
            <person name="Martin J."/>
            <person name="McCluskey K."/>
            <person name="Medina H.R."/>
            <person name="Miralles-Duran A."/>
            <person name="Miyazaki A."/>
            <person name="Munoz-Torres E."/>
            <person name="Oguiza J.A."/>
            <person name="Ohm R."/>
            <person name="Olmedo M."/>
            <person name="Orejas M."/>
            <person name="Ortiz-Castellanos L."/>
            <person name="Pisabarro A.G."/>
            <person name="Rodriguez-Romero J."/>
            <person name="Ruiz-Herrera J."/>
            <person name="Ruiz-Vazquez R."/>
            <person name="Sanz C."/>
            <person name="Schackwitz W."/>
            <person name="Schmutz J."/>
            <person name="Shahriari M."/>
            <person name="Shelest E."/>
            <person name="Silva-Franco F."/>
            <person name="Soanes D."/>
            <person name="Syed K."/>
            <person name="Tagua V.G."/>
            <person name="Talbot N.J."/>
            <person name="Thon M."/>
            <person name="De vries R.P."/>
            <person name="Wiebenga A."/>
            <person name="Yadav J.S."/>
            <person name="Braun E.L."/>
            <person name="Baker S."/>
            <person name="Garre V."/>
            <person name="Horwitz B."/>
            <person name="Torres-Martinez S."/>
            <person name="Idnurm A."/>
            <person name="Herrera-Estrella A."/>
            <person name="Gabaldon T."/>
            <person name="Grigoriev I.V."/>
        </authorList>
    </citation>
    <scope>NUCLEOTIDE SEQUENCE [LARGE SCALE GENOMIC DNA]</scope>
    <source>
        <strain evidence="3">NRRL 1555(-)</strain>
    </source>
</reference>
<dbReference type="AlphaFoldDB" id="A0A162PN78"/>
<dbReference type="GeneID" id="29002731"/>
<dbReference type="VEuPathDB" id="FungiDB:PHYBLDRAFT_67627"/>
<keyword evidence="3" id="KW-1185">Reference proteome</keyword>
<gene>
    <name evidence="2" type="ORF">PHYBLDRAFT_67627</name>
</gene>
<feature type="transmembrane region" description="Helical" evidence="1">
    <location>
        <begin position="80"/>
        <end position="102"/>
    </location>
</feature>
<evidence type="ECO:0000313" key="3">
    <source>
        <dbReference type="Proteomes" id="UP000077315"/>
    </source>
</evidence>